<feature type="compositionally biased region" description="Pro residues" evidence="1">
    <location>
        <begin position="57"/>
        <end position="70"/>
    </location>
</feature>
<evidence type="ECO:0000256" key="1">
    <source>
        <dbReference type="SAM" id="MobiDB-lite"/>
    </source>
</evidence>
<proteinExistence type="predicted"/>
<dbReference type="Proteomes" id="UP001373714">
    <property type="component" value="Unassembled WGS sequence"/>
</dbReference>
<sequence length="110" mass="11522">MGQLSSEMSALPSFLRPTAADCEAVDGTARKRDKVAPSFAPAPNLPNQGQPTHDPPRQPSNPPAPLPVPSPGQGTSPGQGISPGQGRPPRPRTNPDAHSRTPRLAHPSRF</sequence>
<feature type="compositionally biased region" description="Basic residues" evidence="1">
    <location>
        <begin position="100"/>
        <end position="110"/>
    </location>
</feature>
<accession>A0AAV9VIW3</accession>
<dbReference type="EMBL" id="JAVHNS010000002">
    <property type="protein sequence ID" value="KAK6361819.1"/>
    <property type="molecule type" value="Genomic_DNA"/>
</dbReference>
<evidence type="ECO:0000313" key="2">
    <source>
        <dbReference type="EMBL" id="KAK6361819.1"/>
    </source>
</evidence>
<organism evidence="2 3">
    <name type="scientific">Orbilia blumenaviensis</name>
    <dbReference type="NCBI Taxonomy" id="1796055"/>
    <lineage>
        <taxon>Eukaryota</taxon>
        <taxon>Fungi</taxon>
        <taxon>Dikarya</taxon>
        <taxon>Ascomycota</taxon>
        <taxon>Pezizomycotina</taxon>
        <taxon>Orbiliomycetes</taxon>
        <taxon>Orbiliales</taxon>
        <taxon>Orbiliaceae</taxon>
        <taxon>Orbilia</taxon>
    </lineage>
</organism>
<evidence type="ECO:0000313" key="3">
    <source>
        <dbReference type="Proteomes" id="UP001373714"/>
    </source>
</evidence>
<dbReference type="AlphaFoldDB" id="A0AAV9VIW3"/>
<gene>
    <name evidence="2" type="ORF">TWF730_005534</name>
</gene>
<keyword evidence="3" id="KW-1185">Reference proteome</keyword>
<comment type="caution">
    <text evidence="2">The sequence shown here is derived from an EMBL/GenBank/DDBJ whole genome shotgun (WGS) entry which is preliminary data.</text>
</comment>
<feature type="region of interest" description="Disordered" evidence="1">
    <location>
        <begin position="25"/>
        <end position="110"/>
    </location>
</feature>
<protein>
    <submittedName>
        <fullName evidence="2">Uncharacterized protein</fullName>
    </submittedName>
</protein>
<reference evidence="2 3" key="1">
    <citation type="submission" date="2019-10" db="EMBL/GenBank/DDBJ databases">
        <authorList>
            <person name="Palmer J.M."/>
        </authorList>
    </citation>
    <scope>NUCLEOTIDE SEQUENCE [LARGE SCALE GENOMIC DNA]</scope>
    <source>
        <strain evidence="2 3">TWF730</strain>
    </source>
</reference>
<name>A0AAV9VIW3_9PEZI</name>